<accession>X1DS60</accession>
<evidence type="ECO:0000313" key="1">
    <source>
        <dbReference type="EMBL" id="GAH23851.1"/>
    </source>
</evidence>
<proteinExistence type="predicted"/>
<protein>
    <submittedName>
        <fullName evidence="1">Uncharacterized protein</fullName>
    </submittedName>
</protein>
<reference evidence="1" key="1">
    <citation type="journal article" date="2014" name="Front. Microbiol.">
        <title>High frequency of phylogenetically diverse reductive dehalogenase-homologous genes in deep subseafloor sedimentary metagenomes.</title>
        <authorList>
            <person name="Kawai M."/>
            <person name="Futagami T."/>
            <person name="Toyoda A."/>
            <person name="Takaki Y."/>
            <person name="Nishi S."/>
            <person name="Hori S."/>
            <person name="Arai W."/>
            <person name="Tsubouchi T."/>
            <person name="Morono Y."/>
            <person name="Uchiyama I."/>
            <person name="Ito T."/>
            <person name="Fujiyama A."/>
            <person name="Inagaki F."/>
            <person name="Takami H."/>
        </authorList>
    </citation>
    <scope>NUCLEOTIDE SEQUENCE</scope>
    <source>
        <strain evidence="1">Expedition CK06-06</strain>
    </source>
</reference>
<comment type="caution">
    <text evidence="1">The sequence shown here is derived from an EMBL/GenBank/DDBJ whole genome shotgun (WGS) entry which is preliminary data.</text>
</comment>
<gene>
    <name evidence="1" type="ORF">S03H2_07453</name>
</gene>
<sequence length="51" mass="5691">MPWNETGLSKFGDPIRKPYRVAFSVEATDGGYICDVHPAFACYISHLLTSE</sequence>
<dbReference type="AlphaFoldDB" id="X1DS60"/>
<name>X1DS60_9ZZZZ</name>
<dbReference type="EMBL" id="BARU01003443">
    <property type="protein sequence ID" value="GAH23851.1"/>
    <property type="molecule type" value="Genomic_DNA"/>
</dbReference>
<organism evidence="1">
    <name type="scientific">marine sediment metagenome</name>
    <dbReference type="NCBI Taxonomy" id="412755"/>
    <lineage>
        <taxon>unclassified sequences</taxon>
        <taxon>metagenomes</taxon>
        <taxon>ecological metagenomes</taxon>
    </lineage>
</organism>